<dbReference type="PANTHER" id="PTHR11469:SF1">
    <property type="entry name" value="GLUCOSE-6-PHOSPHATE ISOMERASE"/>
    <property type="match status" value="1"/>
</dbReference>
<comment type="caution">
    <text evidence="5">The sequence shown here is derived from an EMBL/GenBank/DDBJ whole genome shotgun (WGS) entry which is preliminary data.</text>
</comment>
<dbReference type="PROSITE" id="PS51463">
    <property type="entry name" value="P_GLUCOSE_ISOMERASE_3"/>
    <property type="match status" value="1"/>
</dbReference>
<dbReference type="Gene3D" id="3.40.50.10490">
    <property type="entry name" value="Glucose-6-phosphate isomerase like protein, domain 1"/>
    <property type="match status" value="3"/>
</dbReference>
<gene>
    <name evidence="5" type="ORF">SAMN06265222_105190</name>
</gene>
<protein>
    <recommendedName>
        <fullName evidence="4">Glucose-6-phosphate isomerase</fullName>
        <ecNumber evidence="4">5.3.1.9</ecNumber>
    </recommendedName>
</protein>
<dbReference type="EMBL" id="FXUG01000005">
    <property type="protein sequence ID" value="SMP56680.1"/>
    <property type="molecule type" value="Genomic_DNA"/>
</dbReference>
<dbReference type="InterPro" id="IPR001672">
    <property type="entry name" value="G6P_Isomerase"/>
</dbReference>
<evidence type="ECO:0000256" key="4">
    <source>
        <dbReference type="RuleBase" id="RU000612"/>
    </source>
</evidence>
<evidence type="ECO:0000313" key="5">
    <source>
        <dbReference type="EMBL" id="SMP56680.1"/>
    </source>
</evidence>
<comment type="pathway">
    <text evidence="4">Carbohydrate degradation; glycolysis; D-glyceraldehyde 3-phosphate and glycerone phosphate from D-glucose: step 2/4.</text>
</comment>
<keyword evidence="6" id="KW-1185">Reference proteome</keyword>
<dbReference type="PRINTS" id="PR00662">
    <property type="entry name" value="G6PISOMERASE"/>
</dbReference>
<accession>A0ABY1Q5X2</accession>
<dbReference type="RefSeq" id="WP_283432655.1">
    <property type="nucleotide sequence ID" value="NZ_FXUG01000005.1"/>
</dbReference>
<keyword evidence="2 4" id="KW-0324">Glycolysis</keyword>
<evidence type="ECO:0000256" key="2">
    <source>
        <dbReference type="ARBA" id="ARBA00023152"/>
    </source>
</evidence>
<evidence type="ECO:0000256" key="1">
    <source>
        <dbReference type="ARBA" id="ARBA00022432"/>
    </source>
</evidence>
<reference evidence="5 6" key="1">
    <citation type="submission" date="2017-05" db="EMBL/GenBank/DDBJ databases">
        <authorList>
            <person name="Varghese N."/>
            <person name="Submissions S."/>
        </authorList>
    </citation>
    <scope>NUCLEOTIDE SEQUENCE [LARGE SCALE GENOMIC DNA]</scope>
    <source>
        <strain evidence="5 6">DSM 25457</strain>
    </source>
</reference>
<keyword evidence="1 4" id="KW-0312">Gluconeogenesis</keyword>
<evidence type="ECO:0000256" key="3">
    <source>
        <dbReference type="ARBA" id="ARBA00023235"/>
    </source>
</evidence>
<dbReference type="Proteomes" id="UP001158067">
    <property type="component" value="Unassembled WGS sequence"/>
</dbReference>
<keyword evidence="3 4" id="KW-0413">Isomerase</keyword>
<dbReference type="PANTHER" id="PTHR11469">
    <property type="entry name" value="GLUCOSE-6-PHOSPHATE ISOMERASE"/>
    <property type="match status" value="1"/>
</dbReference>
<name>A0ABY1Q5X2_9BACT</name>
<proteinExistence type="inferred from homology"/>
<sequence>MSMLRFHASGAMHPEYGITQDQLDSLSGRLVEACAGFDEGFFRLPEQQLEAYAQKRERSELGRIFHVANGLHEHLDAVVVLGSGGSTLGNWAITQACCDPYHNELSRALRGSKPRMYFGGNDFDNDAADSLLKRLQVPSDGVTQTEGRYALIVNSPHGDRQEWDAAFQHFLAGLETHLGDEAEVWLPRLVIPVTGTSVGEHASAGLGADRVAESSHQLREMATHLGCKAKFTIPESIDGRFSALSPVGLLPAAFLGLDCMKLLEGAAAMNEHFRTTPYPSNIVMQFVAVHSLLSQYRGKSTRVLNVWSQALQAIGQWYAELHSACLEECSPVGNAAIEVRVCRTRHLAKKTSDSGQPSMRSLDSPVAGHPYVHTNLVVESWRTDTLIAGSCGSDPSGLNDRADETFPSLMAGAIQETRDALHANGHPSVNLVLPRIDTFVLGQLMQMWMIATAVERRLLATS</sequence>
<comment type="catalytic activity">
    <reaction evidence="4">
        <text>alpha-D-glucose 6-phosphate = beta-D-fructose 6-phosphate</text>
        <dbReference type="Rhea" id="RHEA:11816"/>
        <dbReference type="ChEBI" id="CHEBI:57634"/>
        <dbReference type="ChEBI" id="CHEBI:58225"/>
        <dbReference type="EC" id="5.3.1.9"/>
    </reaction>
</comment>
<dbReference type="SUPFAM" id="SSF53697">
    <property type="entry name" value="SIS domain"/>
    <property type="match status" value="1"/>
</dbReference>
<evidence type="ECO:0000313" key="6">
    <source>
        <dbReference type="Proteomes" id="UP001158067"/>
    </source>
</evidence>
<organism evidence="5 6">
    <name type="scientific">Neorhodopirellula lusitana</name>
    <dbReference type="NCBI Taxonomy" id="445327"/>
    <lineage>
        <taxon>Bacteria</taxon>
        <taxon>Pseudomonadati</taxon>
        <taxon>Planctomycetota</taxon>
        <taxon>Planctomycetia</taxon>
        <taxon>Pirellulales</taxon>
        <taxon>Pirellulaceae</taxon>
        <taxon>Neorhodopirellula</taxon>
    </lineage>
</organism>
<dbReference type="GO" id="GO:0016853">
    <property type="term" value="F:isomerase activity"/>
    <property type="evidence" value="ECO:0007669"/>
    <property type="project" value="UniProtKB-KW"/>
</dbReference>
<dbReference type="Pfam" id="PF00342">
    <property type="entry name" value="PGI"/>
    <property type="match status" value="1"/>
</dbReference>
<dbReference type="EC" id="5.3.1.9" evidence="4"/>
<comment type="similarity">
    <text evidence="4">Belongs to the GPI family.</text>
</comment>
<dbReference type="InterPro" id="IPR046348">
    <property type="entry name" value="SIS_dom_sf"/>
</dbReference>